<dbReference type="CDD" id="cd03048">
    <property type="entry name" value="GST_N_Ure2p_like"/>
    <property type="match status" value="1"/>
</dbReference>
<dbReference type="Proteomes" id="UP000001176">
    <property type="component" value="Chromosome"/>
</dbReference>
<evidence type="ECO:0000259" key="3">
    <source>
        <dbReference type="PROSITE" id="PS50405"/>
    </source>
</evidence>
<feature type="domain" description="GST C-terminal" evidence="3">
    <location>
        <begin position="108"/>
        <end position="232"/>
    </location>
</feature>
<evidence type="ECO:0000256" key="1">
    <source>
        <dbReference type="RuleBase" id="RU003494"/>
    </source>
</evidence>
<dbReference type="KEGG" id="gdi:GDI3164"/>
<protein>
    <submittedName>
        <fullName evidence="4">Putative glutathione S-transferase</fullName>
    </submittedName>
</protein>
<dbReference type="SFLD" id="SFLDG00358">
    <property type="entry name" value="Main_(cytGST)"/>
    <property type="match status" value="1"/>
</dbReference>
<dbReference type="SFLD" id="SFLDG01151">
    <property type="entry name" value="Main.2:_Nu-like"/>
    <property type="match status" value="1"/>
</dbReference>
<dbReference type="InterPro" id="IPR004045">
    <property type="entry name" value="Glutathione_S-Trfase_N"/>
</dbReference>
<reference evidence="4 5" key="1">
    <citation type="journal article" date="2009" name="BMC Genomics">
        <title>Complete genome sequence of the sugarcane nitrogen-fixing endophyte Gluconacetobacter diazotrophicus Pal5.</title>
        <authorList>
            <person name="Bertalan M."/>
            <person name="Albano R."/>
            <person name="Padua V."/>
            <person name="Rouws L."/>
            <person name="Rojas C."/>
            <person name="Hemerly A."/>
            <person name="Teixeira K."/>
            <person name="Schwab S."/>
            <person name="Araujo J."/>
            <person name="Oliveira A."/>
            <person name="Franca L."/>
            <person name="Magalhaes V."/>
            <person name="Alqueres S."/>
            <person name="Cardoso A."/>
            <person name="Almeida W."/>
            <person name="Loureiro M.M."/>
            <person name="Nogueira E."/>
            <person name="Cidade D."/>
            <person name="Oliveira D."/>
            <person name="Simao T."/>
            <person name="Macedo J."/>
            <person name="Valadao A."/>
            <person name="Dreschsel M."/>
            <person name="Freitas F."/>
            <person name="Vidal M."/>
            <person name="Guedes H."/>
            <person name="Rodrigues E."/>
            <person name="Meneses C."/>
            <person name="Brioso P."/>
            <person name="Pozzer L."/>
            <person name="Figueiredo D."/>
            <person name="Montano H."/>
            <person name="Junior J."/>
            <person name="Filho G."/>
            <person name="Flores V."/>
            <person name="Ferreira B."/>
            <person name="Branco A."/>
            <person name="Gonzalez P."/>
            <person name="Guillobel H."/>
            <person name="Lemos M."/>
            <person name="Seibel L."/>
            <person name="Macedo J."/>
            <person name="Alves-Ferreira M."/>
            <person name="Sachetto-Martins G."/>
            <person name="Coelho A."/>
            <person name="Santos E."/>
            <person name="Amaral G."/>
            <person name="Neves A."/>
            <person name="Pacheco A.B."/>
            <person name="Carvalho D."/>
            <person name="Lery L."/>
            <person name="Bisch P."/>
            <person name="Rossle S.C."/>
            <person name="Urmenyi T."/>
            <person name="Kruger W.V."/>
            <person name="Martins O."/>
            <person name="Baldani J.I."/>
            <person name="Ferreira P.C."/>
        </authorList>
    </citation>
    <scope>NUCLEOTIDE SEQUENCE [LARGE SCALE GENOMIC DNA]</scope>
    <source>
        <strain evidence="5">ATCC 49037 / DSM 5601 / CCUG 37298 / CIP 103539 / LMG 7603 / PAl5</strain>
    </source>
</reference>
<gene>
    <name evidence="4" type="ordered locus">GDI3164</name>
</gene>
<dbReference type="AlphaFoldDB" id="A9H0C8"/>
<accession>A9H0C8</accession>
<dbReference type="InterPro" id="IPR036282">
    <property type="entry name" value="Glutathione-S-Trfase_C_sf"/>
</dbReference>
<keyword evidence="4" id="KW-0808">Transferase</keyword>
<dbReference type="PANTHER" id="PTHR44051:SF19">
    <property type="entry name" value="DISULFIDE-BOND OXIDOREDUCTASE YFCG"/>
    <property type="match status" value="1"/>
</dbReference>
<dbReference type="Gene3D" id="3.40.30.10">
    <property type="entry name" value="Glutaredoxin"/>
    <property type="match status" value="1"/>
</dbReference>
<evidence type="ECO:0000313" key="4">
    <source>
        <dbReference type="EMBL" id="CAP57107.1"/>
    </source>
</evidence>
<feature type="domain" description="GST N-terminal" evidence="2">
    <location>
        <begin position="17"/>
        <end position="105"/>
    </location>
</feature>
<dbReference type="PROSITE" id="PS50405">
    <property type="entry name" value="GST_CTER"/>
    <property type="match status" value="1"/>
</dbReference>
<dbReference type="SUPFAM" id="SSF52833">
    <property type="entry name" value="Thioredoxin-like"/>
    <property type="match status" value="1"/>
</dbReference>
<dbReference type="SUPFAM" id="SSF47616">
    <property type="entry name" value="GST C-terminal domain-like"/>
    <property type="match status" value="1"/>
</dbReference>
<dbReference type="FunFam" id="3.40.30.10:FF:000046">
    <property type="entry name" value="GSH-dependent disulfide bond oxidoreductase"/>
    <property type="match status" value="1"/>
</dbReference>
<dbReference type="Pfam" id="PF02798">
    <property type="entry name" value="GST_N"/>
    <property type="match status" value="1"/>
</dbReference>
<sequence length="251" mass="28132">MRYDHPAGRPIGRRSGGTMIDLYYWTTPNGHKITLFLEETGLPYRLIPINIGKGEQFAPDFLKIAPNNRIPAIVDQDPVVGGPPIPLFESGAILYYLARKTGRFLPATLREETEVMTWLFWQMGGLGPMAGQNHHFRLYAPERLPYATTRYTQETERLYGVLDRHLAGRDFIAGGGYSIADMACHPWIIPENQGQDMAAFPNLAQWHARIAARPATRRAYSLTDPVRAGQPPVREPAERAALYATLDTTAD</sequence>
<dbReference type="EMBL" id="AM889285">
    <property type="protein sequence ID" value="CAP57107.1"/>
    <property type="molecule type" value="Genomic_DNA"/>
</dbReference>
<dbReference type="InterPro" id="IPR036249">
    <property type="entry name" value="Thioredoxin-like_sf"/>
</dbReference>
<dbReference type="Gene3D" id="1.20.1050.10">
    <property type="match status" value="1"/>
</dbReference>
<dbReference type="PANTHER" id="PTHR44051">
    <property type="entry name" value="GLUTATHIONE S-TRANSFERASE-RELATED"/>
    <property type="match status" value="1"/>
</dbReference>
<name>A9H0C8_GLUDA</name>
<dbReference type="InterPro" id="IPR004046">
    <property type="entry name" value="GST_C"/>
</dbReference>
<dbReference type="InterPro" id="IPR010987">
    <property type="entry name" value="Glutathione-S-Trfase_C-like"/>
</dbReference>
<evidence type="ECO:0000313" key="5">
    <source>
        <dbReference type="Proteomes" id="UP000001176"/>
    </source>
</evidence>
<keyword evidence="5" id="KW-1185">Reference proteome</keyword>
<proteinExistence type="inferred from homology"/>
<organism evidence="4 5">
    <name type="scientific">Gluconacetobacter diazotrophicus (strain ATCC 49037 / DSM 5601 / CCUG 37298 / CIP 103539 / LMG 7603 / PAl5)</name>
    <dbReference type="NCBI Taxonomy" id="272568"/>
    <lineage>
        <taxon>Bacteria</taxon>
        <taxon>Pseudomonadati</taxon>
        <taxon>Pseudomonadota</taxon>
        <taxon>Alphaproteobacteria</taxon>
        <taxon>Acetobacterales</taxon>
        <taxon>Acetobacteraceae</taxon>
        <taxon>Gluconacetobacter</taxon>
    </lineage>
</organism>
<dbReference type="Pfam" id="PF00043">
    <property type="entry name" value="GST_C"/>
    <property type="match status" value="1"/>
</dbReference>
<dbReference type="PROSITE" id="PS50404">
    <property type="entry name" value="GST_NTER"/>
    <property type="match status" value="1"/>
</dbReference>
<dbReference type="GO" id="GO:0016740">
    <property type="term" value="F:transferase activity"/>
    <property type="evidence" value="ECO:0007669"/>
    <property type="project" value="UniProtKB-KW"/>
</dbReference>
<evidence type="ECO:0000259" key="2">
    <source>
        <dbReference type="PROSITE" id="PS50404"/>
    </source>
</evidence>
<comment type="similarity">
    <text evidence="1">Belongs to the GST superfamily.</text>
</comment>
<dbReference type="InterPro" id="IPR040079">
    <property type="entry name" value="Glutathione_S-Trfase"/>
</dbReference>
<dbReference type="SFLD" id="SFLDS00019">
    <property type="entry name" value="Glutathione_Transferase_(cytos"/>
    <property type="match status" value="1"/>
</dbReference>